<comment type="similarity">
    <text evidence="1">Belongs to the peptidase S8 family. Furin subfamily.</text>
</comment>
<dbReference type="GO" id="GO:0005737">
    <property type="term" value="C:cytoplasm"/>
    <property type="evidence" value="ECO:0007669"/>
    <property type="project" value="UniProtKB-ARBA"/>
</dbReference>
<evidence type="ECO:0000256" key="1">
    <source>
        <dbReference type="ARBA" id="ARBA00005325"/>
    </source>
</evidence>
<sequence length="2001" mass="216895">MSTFDIGLLNTSYQITDTLNSIYPSDIYNFALNNTQSLQLSLTNISIPVEWQLKNQEGKTLQSGSINPTNSEVINLNNLSDGGYTIELFQSSGDTNYTLGIDPITGSDVGTQSSSNGQNKLDKQQNNQDSKVLVDLVNQPPKKLEFTIDSSYKLGESINVQNAKVFDEEKNLEKVDFSLKAEEGGWTDISDAMIFSTDNEGWATFNYSLTDLPIGNYHLKASAYDSLGKKSNEVVKKFTVEYVNLAPNNLEFTIPKSSYFVNETVNLTGGKIYDENGAIDLQKVDFWVQKNSGEWQDISDVISFTTDSIDKRWATFDYNLNGLEVGNYQLKGIAYDQFAAKSNEVIQSFSIVNPSTETPTTPTPTTPIIPVNPQPEEPVIPPITIPPLPLNKAPEFLEFSILPLYTNAENLSFSNAKVYDPNGVSDIDKVYFWLGNTAGQQVGTSIVGEFTPDSKGWARFDFSYNLSNLAPGRYQLWAIAQDKAGNYSNPAIENFSVITDPGSGGLSDEIRLAIANSANIENYTPEQLAKAKSWVVGVTPGQSSQNLATAIGAYDWGASEQLPNTYIWEFPNTIAPTMISEQLNSLNGVEFAYPLIPMRLIPQSEPNDPLFANQWHLLNKGQTGGTQDADLNVVPAWNLARGKGVVIGVVDDGLQYTHPDLEKRYLASLSRDFNETIGFDGRYAYRDKPLYKEIYDQSYIYDNDVNPTYKATIVDNFNNVPKDISYNLLPLDVPLTGVIRDINVLLDIDHLRSKDLAAYLSSPIEKIFNPLIGTGATRNRLPLGGTDPDDLLLTLFENNVGRKDGSFFNFNPIRLDQEASTLITQALPPFYGSYQPQMSLSKFYDQYAMGKWNLTVRDNRTGISGKLYEFGLELDTYNPHGTAVAGLIAASGNNNIGGTGVAPEASLAGLRLIADEVVDRQISDAFSYRNDAIHIYNNSWKERDWLNKAPMSLKSLETAIKFGRNGLGNIHVFAGGNDKSYRSNVNYNGFANSRYAIAVGAIDHDGKQSWYSEPGAPLLVSAYSSFYDSDNNNNSVAVTTTDLEEGQGYSESGYTNRSSRFGGTSAAAGLVSGVVALMLDANPDLSWRDVQDILVKTARKNDFDEIDPESGWWQNGGGLWVNHQYGFGAVDAEAAVREASNANRIPLAPEVSVTSVLEEVLQSIPDGDADTGISSTIQIDKDISIEKVEVVFDTRPLDTKDKEDEKYWDDLTVVLTSPDGTKSILAQPTKLPNDLDFDDRNQTAEDPKPFTWIFTSARHWSESSKGMWELQVLDENGNEVEGYWESWKLNIYGTEPTVNVIAADANAAESGNDPGTFTFTRTGSKKNDLIVSYSVTGTATNGTDYNVPLTGTVTIPAGQDSVSVSITPVDDVLFEKDETVTVKIDPVSGYNIGTENSTTVIIAENDLLSEEFTDIGAALTGGSNSSVDWGDFDNDGDLDLVLAGSNNSKVYRNDNGNFTDIGASLTGVLGGSLDWGDYDNDGDLDILLTGSDSSSNSVSKIYRNDSGTFFDVNAPLTGVSSSSATWGDFDNDGDLDILLSGFDSSGTEVAGIYRNDNGSFSNIGSGLKGFSTGSGVWGDYDSDGDLDILLTGKRGSREFSEIYRNDNGSFTNINASLTGVAFSSAAWGDYDKDGDLDIVLTGNEDEDWLTFVSKVYRNDGGNFNDIGASLTGVERGSAAWGDYDNDGDLDILLTGRDAGFQPVSKLYRNDNGNFTDTNAPLMNVGRGAAAWGDYDKDGDLDIVLTGWNGGSGVTKVYKNNTVKLNTIPTTPSGLNASVNENSVSLNWNPSSDAETPGNALTYNLRVGTTPGGSEIVSPMANGDGTRKVAQMGNVNQNADWTLDYLTPGTYYWSVQAVDNNFVGSPFAKEGSFTVTNQPKTLLSIGAVQALIPEVDGSSGQFLISRRGDITTPLSVNYAVGGTAANGTDYQPLSGNVIIPAGSVTATIPIDIIDDTVSEGGEETVVISLNPDLAYDLGSPNSSTMTIYDGAIAVLRGSVTPL</sequence>
<dbReference type="InterPro" id="IPR013783">
    <property type="entry name" value="Ig-like_fold"/>
</dbReference>
<dbReference type="SUPFAM" id="SSF49785">
    <property type="entry name" value="Galactose-binding domain-like"/>
    <property type="match status" value="2"/>
</dbReference>
<evidence type="ECO:0000256" key="2">
    <source>
        <dbReference type="ARBA" id="ARBA00022670"/>
    </source>
</evidence>
<dbReference type="CDD" id="cd04059">
    <property type="entry name" value="Peptidases_S8_Protein_convertases_Kexins_Furin-like"/>
    <property type="match status" value="1"/>
</dbReference>
<dbReference type="PROSITE" id="PS00137">
    <property type="entry name" value="SUBTILASE_HIS"/>
    <property type="match status" value="1"/>
</dbReference>
<dbReference type="RefSeq" id="WP_073597181.1">
    <property type="nucleotide sequence ID" value="NZ_MRCE01000058.1"/>
</dbReference>
<dbReference type="Proteomes" id="UP000185860">
    <property type="component" value="Unassembled WGS sequence"/>
</dbReference>
<dbReference type="SUPFAM" id="SSF49265">
    <property type="entry name" value="Fibronectin type III"/>
    <property type="match status" value="1"/>
</dbReference>
<dbReference type="Pfam" id="PF03160">
    <property type="entry name" value="Calx-beta"/>
    <property type="match status" value="2"/>
</dbReference>
<dbReference type="PANTHER" id="PTHR42884:SF14">
    <property type="entry name" value="NEUROENDOCRINE CONVERTASE 1"/>
    <property type="match status" value="1"/>
</dbReference>
<dbReference type="PRINTS" id="PR00723">
    <property type="entry name" value="SUBTILISIN"/>
</dbReference>
<reference evidence="12 13" key="1">
    <citation type="submission" date="2016-11" db="EMBL/GenBank/DDBJ databases">
        <title>Draft Genome Sequences of Nine Cyanobacterial Strains from Diverse Habitats.</title>
        <authorList>
            <person name="Zhu T."/>
            <person name="Hou S."/>
            <person name="Lu X."/>
            <person name="Hess W.R."/>
        </authorList>
    </citation>
    <scope>NUCLEOTIDE SEQUENCE [LARGE SCALE GENOMIC DNA]</scope>
    <source>
        <strain evidence="12 13">IAM M-71</strain>
    </source>
</reference>
<dbReference type="PROSITE" id="PS00136">
    <property type="entry name" value="SUBTILASE_ASP"/>
    <property type="match status" value="1"/>
</dbReference>
<evidence type="ECO:0000259" key="11">
    <source>
        <dbReference type="PROSITE" id="PS51829"/>
    </source>
</evidence>
<accession>A0A1U7I3Y8</accession>
<dbReference type="InterPro" id="IPR003961">
    <property type="entry name" value="FN3_dom"/>
</dbReference>
<dbReference type="GO" id="GO:0016485">
    <property type="term" value="P:protein processing"/>
    <property type="evidence" value="ECO:0007669"/>
    <property type="project" value="TreeGrafter"/>
</dbReference>
<dbReference type="SUPFAM" id="SSF69318">
    <property type="entry name" value="Integrin alpha N-terminal domain"/>
    <property type="match status" value="2"/>
</dbReference>
<dbReference type="PANTHER" id="PTHR42884">
    <property type="entry name" value="PROPROTEIN CONVERTASE SUBTILISIN/KEXIN-RELATED"/>
    <property type="match status" value="1"/>
</dbReference>
<dbReference type="InterPro" id="IPR013517">
    <property type="entry name" value="FG-GAP"/>
</dbReference>
<feature type="compositionally biased region" description="Low complexity" evidence="10">
    <location>
        <begin position="116"/>
        <end position="129"/>
    </location>
</feature>
<evidence type="ECO:0000256" key="4">
    <source>
        <dbReference type="ARBA" id="ARBA00022737"/>
    </source>
</evidence>
<evidence type="ECO:0000256" key="10">
    <source>
        <dbReference type="SAM" id="MobiDB-lite"/>
    </source>
</evidence>
<keyword evidence="2 9" id="KW-0645">Protease</keyword>
<organism evidence="12 13">
    <name type="scientific">[Phormidium ambiguum] IAM M-71</name>
    <dbReference type="NCBI Taxonomy" id="454136"/>
    <lineage>
        <taxon>Bacteria</taxon>
        <taxon>Bacillati</taxon>
        <taxon>Cyanobacteriota</taxon>
        <taxon>Cyanophyceae</taxon>
        <taxon>Oscillatoriophycideae</taxon>
        <taxon>Aerosakkonematales</taxon>
        <taxon>Aerosakkonemataceae</taxon>
        <taxon>Floridanema</taxon>
    </lineage>
</organism>
<evidence type="ECO:0000256" key="3">
    <source>
        <dbReference type="ARBA" id="ARBA00022729"/>
    </source>
</evidence>
<feature type="region of interest" description="Disordered" evidence="10">
    <location>
        <begin position="108"/>
        <end position="131"/>
    </location>
</feature>
<dbReference type="InterPro" id="IPR028994">
    <property type="entry name" value="Integrin_alpha_N"/>
</dbReference>
<dbReference type="Pfam" id="PF01483">
    <property type="entry name" value="P_proprotein"/>
    <property type="match status" value="1"/>
</dbReference>
<dbReference type="STRING" id="454136.NIES2119_30135"/>
<dbReference type="Gene3D" id="2.60.40.10">
    <property type="entry name" value="Immunoglobulins"/>
    <property type="match status" value="1"/>
</dbReference>
<dbReference type="SUPFAM" id="SSF89260">
    <property type="entry name" value="Collagen-binding domain"/>
    <property type="match status" value="1"/>
</dbReference>
<dbReference type="OrthoDB" id="436945at2"/>
<dbReference type="CDD" id="cd00063">
    <property type="entry name" value="FN3"/>
    <property type="match status" value="1"/>
</dbReference>
<dbReference type="InterPro" id="IPR038081">
    <property type="entry name" value="CalX-like_sf"/>
</dbReference>
<evidence type="ECO:0000256" key="6">
    <source>
        <dbReference type="ARBA" id="ARBA00022825"/>
    </source>
</evidence>
<dbReference type="GO" id="GO:0016020">
    <property type="term" value="C:membrane"/>
    <property type="evidence" value="ECO:0007669"/>
    <property type="project" value="InterPro"/>
</dbReference>
<keyword evidence="6 9" id="KW-0720">Serine protease</keyword>
<dbReference type="PROSITE" id="PS51892">
    <property type="entry name" value="SUBTILASE"/>
    <property type="match status" value="1"/>
</dbReference>
<dbReference type="Gene3D" id="2.60.120.260">
    <property type="entry name" value="Galactose-binding domain-like"/>
    <property type="match status" value="1"/>
</dbReference>
<evidence type="ECO:0000256" key="5">
    <source>
        <dbReference type="ARBA" id="ARBA00022801"/>
    </source>
</evidence>
<proteinExistence type="inferred from homology"/>
<dbReference type="InterPro" id="IPR003644">
    <property type="entry name" value="Calx_beta"/>
</dbReference>
<feature type="domain" description="P/Homo B" evidence="11">
    <location>
        <begin position="1147"/>
        <end position="1297"/>
    </location>
</feature>
<dbReference type="InterPro" id="IPR022398">
    <property type="entry name" value="Peptidase_S8_His-AS"/>
</dbReference>
<dbReference type="Gene3D" id="2.60.120.380">
    <property type="match status" value="1"/>
</dbReference>
<dbReference type="InterPro" id="IPR007280">
    <property type="entry name" value="Peptidase_C_arc/bac"/>
</dbReference>
<dbReference type="PROSITE" id="PS51829">
    <property type="entry name" value="P_HOMO_B"/>
    <property type="match status" value="1"/>
</dbReference>
<keyword evidence="4" id="KW-0677">Repeat</keyword>
<dbReference type="GO" id="GO:0004252">
    <property type="term" value="F:serine-type endopeptidase activity"/>
    <property type="evidence" value="ECO:0007669"/>
    <property type="project" value="UniProtKB-UniRule"/>
</dbReference>
<evidence type="ECO:0000256" key="7">
    <source>
        <dbReference type="ARBA" id="ARBA00022837"/>
    </source>
</evidence>
<keyword evidence="5 9" id="KW-0378">Hydrolase</keyword>
<dbReference type="InterPro" id="IPR002884">
    <property type="entry name" value="P_dom"/>
</dbReference>
<evidence type="ECO:0000256" key="9">
    <source>
        <dbReference type="PROSITE-ProRule" id="PRU01240"/>
    </source>
</evidence>
<feature type="active site" description="Charge relay system" evidence="8 9">
    <location>
        <position position="651"/>
    </location>
</feature>
<dbReference type="InterPro" id="IPR008979">
    <property type="entry name" value="Galactose-bd-like_sf"/>
</dbReference>
<dbReference type="Pfam" id="PF00082">
    <property type="entry name" value="Peptidase_S8"/>
    <property type="match status" value="1"/>
</dbReference>
<evidence type="ECO:0000313" key="13">
    <source>
        <dbReference type="Proteomes" id="UP000185860"/>
    </source>
</evidence>
<evidence type="ECO:0000313" key="12">
    <source>
        <dbReference type="EMBL" id="OKH30835.1"/>
    </source>
</evidence>
<feature type="active site" description="Charge relay system" evidence="8 9">
    <location>
        <position position="1065"/>
    </location>
</feature>
<dbReference type="InterPro" id="IPR023827">
    <property type="entry name" value="Peptidase_S8_Asp-AS"/>
</dbReference>
<gene>
    <name evidence="12" type="ORF">NIES2119_30135</name>
</gene>
<keyword evidence="7" id="KW-0106">Calcium</keyword>
<dbReference type="Pfam" id="PF04151">
    <property type="entry name" value="PPC"/>
    <property type="match status" value="1"/>
</dbReference>
<dbReference type="SUPFAM" id="SSF141072">
    <property type="entry name" value="CalX-like"/>
    <property type="match status" value="2"/>
</dbReference>
<comment type="caution">
    <text evidence="12">The sequence shown here is derived from an EMBL/GenBank/DDBJ whole genome shotgun (WGS) entry which is preliminary data.</text>
</comment>
<name>A0A1U7I3Y8_9CYAN</name>
<dbReference type="GO" id="GO:0012505">
    <property type="term" value="C:endomembrane system"/>
    <property type="evidence" value="ECO:0007669"/>
    <property type="project" value="UniProtKB-ARBA"/>
</dbReference>
<dbReference type="SUPFAM" id="SSF52743">
    <property type="entry name" value="Subtilisin-like"/>
    <property type="match status" value="1"/>
</dbReference>
<dbReference type="SMART" id="SM00237">
    <property type="entry name" value="Calx_beta"/>
    <property type="match status" value="2"/>
</dbReference>
<dbReference type="InterPro" id="IPR036852">
    <property type="entry name" value="Peptidase_S8/S53_dom_sf"/>
</dbReference>
<dbReference type="InterPro" id="IPR036116">
    <property type="entry name" value="FN3_sf"/>
</dbReference>
<dbReference type="GO" id="GO:0007154">
    <property type="term" value="P:cell communication"/>
    <property type="evidence" value="ECO:0007669"/>
    <property type="project" value="InterPro"/>
</dbReference>
<dbReference type="Gene3D" id="2.60.40.2030">
    <property type="match status" value="2"/>
</dbReference>
<keyword evidence="3" id="KW-0732">Signal</keyword>
<dbReference type="Pfam" id="PF13517">
    <property type="entry name" value="FG-GAP_3"/>
    <property type="match status" value="2"/>
</dbReference>
<dbReference type="InterPro" id="IPR015500">
    <property type="entry name" value="Peptidase_S8_subtilisin-rel"/>
</dbReference>
<dbReference type="SMART" id="SM00060">
    <property type="entry name" value="FN3"/>
    <property type="match status" value="1"/>
</dbReference>
<feature type="active site" description="Charge relay system" evidence="8 9">
    <location>
        <position position="880"/>
    </location>
</feature>
<dbReference type="InterPro" id="IPR034182">
    <property type="entry name" value="Kexin/furin"/>
</dbReference>
<dbReference type="Gene3D" id="3.40.50.200">
    <property type="entry name" value="Peptidase S8/S53 domain"/>
    <property type="match status" value="2"/>
</dbReference>
<evidence type="ECO:0000256" key="8">
    <source>
        <dbReference type="PIRSR" id="PIRSR615500-1"/>
    </source>
</evidence>
<dbReference type="EMBL" id="MRCE01000058">
    <property type="protein sequence ID" value="OKH30835.1"/>
    <property type="molecule type" value="Genomic_DNA"/>
</dbReference>
<dbReference type="InterPro" id="IPR000209">
    <property type="entry name" value="Peptidase_S8/S53_dom"/>
</dbReference>
<protein>
    <recommendedName>
        <fullName evidence="11">P/Homo B domain-containing protein</fullName>
    </recommendedName>
</protein>